<feature type="transmembrane region" description="Helical" evidence="10">
    <location>
        <begin position="98"/>
        <end position="117"/>
    </location>
</feature>
<keyword evidence="10" id="KW-0812">Transmembrane</keyword>
<reference evidence="11" key="1">
    <citation type="submission" date="2021-08" db="EMBL/GenBank/DDBJ databases">
        <title>WGS assembly of Ceratopteris richardii.</title>
        <authorList>
            <person name="Marchant D.B."/>
            <person name="Chen G."/>
            <person name="Jenkins J."/>
            <person name="Shu S."/>
            <person name="Leebens-Mack J."/>
            <person name="Grimwood J."/>
            <person name="Schmutz J."/>
            <person name="Soltis P."/>
            <person name="Soltis D."/>
            <person name="Chen Z.-H."/>
        </authorList>
    </citation>
    <scope>NUCLEOTIDE SEQUENCE</scope>
    <source>
        <strain evidence="11">Whitten #5841</strain>
        <tissue evidence="11">Leaf</tissue>
    </source>
</reference>
<dbReference type="InterPro" id="IPR009806">
    <property type="entry name" value="PSII_PsbW_class2"/>
</dbReference>
<comment type="caution">
    <text evidence="11">The sequence shown here is derived from an EMBL/GenBank/DDBJ whole genome shotgun (WGS) entry which is preliminary data.</text>
</comment>
<gene>
    <name evidence="11" type="ORF">KP509_32G066400</name>
</gene>
<comment type="similarity">
    <text evidence="2">Belongs to the psbW family.</text>
</comment>
<evidence type="ECO:0000256" key="2">
    <source>
        <dbReference type="ARBA" id="ARBA00010395"/>
    </source>
</evidence>
<evidence type="ECO:0000256" key="10">
    <source>
        <dbReference type="SAM" id="Phobius"/>
    </source>
</evidence>
<keyword evidence="12" id="KW-1185">Reference proteome</keyword>
<evidence type="ECO:0000313" key="11">
    <source>
        <dbReference type="EMBL" id="KAH7287619.1"/>
    </source>
</evidence>
<dbReference type="OrthoDB" id="2017665at2759"/>
<evidence type="ECO:0000256" key="5">
    <source>
        <dbReference type="ARBA" id="ARBA00022640"/>
    </source>
</evidence>
<dbReference type="PANTHER" id="PTHR34552">
    <property type="entry name" value="PHOTOSYSTEM II REACTION CENTER W PROTEIN, CHLOROPLASTIC"/>
    <property type="match status" value="1"/>
</dbReference>
<evidence type="ECO:0000256" key="3">
    <source>
        <dbReference type="ARBA" id="ARBA00022528"/>
    </source>
</evidence>
<evidence type="ECO:0000313" key="12">
    <source>
        <dbReference type="Proteomes" id="UP000825935"/>
    </source>
</evidence>
<dbReference type="Pfam" id="PF07123">
    <property type="entry name" value="PsbW"/>
    <property type="match status" value="1"/>
</dbReference>
<dbReference type="AlphaFoldDB" id="A0A8T2QU94"/>
<comment type="subcellular location">
    <subcellularLocation>
        <location evidence="1">Plastid</location>
        <location evidence="1">Chloroplast thylakoid membrane</location>
        <topology evidence="1">Single-pass membrane protein</topology>
    </subcellularLocation>
</comment>
<keyword evidence="10" id="KW-1133">Transmembrane helix</keyword>
<evidence type="ECO:0000256" key="7">
    <source>
        <dbReference type="ARBA" id="ARBA00023136"/>
    </source>
</evidence>
<keyword evidence="7 10" id="KW-0472">Membrane</keyword>
<keyword evidence="3" id="KW-0150">Chloroplast</keyword>
<dbReference type="OMA" id="FALIWAN"/>
<accession>A0A8T2QU94</accession>
<keyword evidence="4" id="KW-0602">Photosynthesis</keyword>
<keyword evidence="5" id="KW-0934">Plastid</keyword>
<dbReference type="GO" id="GO:0042549">
    <property type="term" value="P:photosystem II stabilization"/>
    <property type="evidence" value="ECO:0007669"/>
    <property type="project" value="TreeGrafter"/>
</dbReference>
<sequence>MATAASTVAVPSLMSGACVSRSLSSSAAVCARPVAGLPALGKAKVCCSVEKEVRKAEPVAAGVFATSLLAVAQPALALVDDRLSTEGTGLSLGISNPLLIWILLGVATLIWALYFTYTSTLDEDDDSGLAL</sequence>
<evidence type="ECO:0000256" key="4">
    <source>
        <dbReference type="ARBA" id="ARBA00022531"/>
    </source>
</evidence>
<keyword evidence="6" id="KW-0793">Thylakoid</keyword>
<dbReference type="GO" id="GO:0009523">
    <property type="term" value="C:photosystem II"/>
    <property type="evidence" value="ECO:0007669"/>
    <property type="project" value="UniProtKB-KW"/>
</dbReference>
<evidence type="ECO:0000256" key="6">
    <source>
        <dbReference type="ARBA" id="ARBA00023078"/>
    </source>
</evidence>
<dbReference type="PANTHER" id="PTHR34552:SF1">
    <property type="entry name" value="PHOTOSYSTEM II REACTION CENTER W PROTEIN, CHLOROPLASTIC"/>
    <property type="match status" value="1"/>
</dbReference>
<keyword evidence="8" id="KW-0604">Photosystem II</keyword>
<evidence type="ECO:0000256" key="9">
    <source>
        <dbReference type="ARBA" id="ARBA00031756"/>
    </source>
</evidence>
<dbReference type="Proteomes" id="UP000825935">
    <property type="component" value="Chromosome 32"/>
</dbReference>
<organism evidence="11 12">
    <name type="scientific">Ceratopteris richardii</name>
    <name type="common">Triangle waterfern</name>
    <dbReference type="NCBI Taxonomy" id="49495"/>
    <lineage>
        <taxon>Eukaryota</taxon>
        <taxon>Viridiplantae</taxon>
        <taxon>Streptophyta</taxon>
        <taxon>Embryophyta</taxon>
        <taxon>Tracheophyta</taxon>
        <taxon>Polypodiopsida</taxon>
        <taxon>Polypodiidae</taxon>
        <taxon>Polypodiales</taxon>
        <taxon>Pteridineae</taxon>
        <taxon>Pteridaceae</taxon>
        <taxon>Parkerioideae</taxon>
        <taxon>Ceratopteris</taxon>
    </lineage>
</organism>
<name>A0A8T2QU94_CERRI</name>
<dbReference type="EMBL" id="CM035437">
    <property type="protein sequence ID" value="KAH7287619.1"/>
    <property type="molecule type" value="Genomic_DNA"/>
</dbReference>
<feature type="transmembrane region" description="Helical" evidence="10">
    <location>
        <begin position="59"/>
        <end position="78"/>
    </location>
</feature>
<protein>
    <recommendedName>
        <fullName evidence="9">PSII 6.1 kDa protein</fullName>
    </recommendedName>
</protein>
<evidence type="ECO:0000256" key="1">
    <source>
        <dbReference type="ARBA" id="ARBA00004581"/>
    </source>
</evidence>
<proteinExistence type="inferred from homology"/>
<evidence type="ECO:0000256" key="8">
    <source>
        <dbReference type="ARBA" id="ARBA00023276"/>
    </source>
</evidence>
<dbReference type="GO" id="GO:0015979">
    <property type="term" value="P:photosynthesis"/>
    <property type="evidence" value="ECO:0007669"/>
    <property type="project" value="UniProtKB-KW"/>
</dbReference>
<dbReference type="GO" id="GO:0009535">
    <property type="term" value="C:chloroplast thylakoid membrane"/>
    <property type="evidence" value="ECO:0007669"/>
    <property type="project" value="UniProtKB-SubCell"/>
</dbReference>